<feature type="region of interest" description="Disordered" evidence="2">
    <location>
        <begin position="707"/>
        <end position="750"/>
    </location>
</feature>
<dbReference type="Gene3D" id="3.40.50.11980">
    <property type="match status" value="1"/>
</dbReference>
<dbReference type="PANTHER" id="PTHR12876:SF35">
    <property type="entry name" value="LD08718P-RELATED"/>
    <property type="match status" value="1"/>
</dbReference>
<dbReference type="Pfam" id="PF11977">
    <property type="entry name" value="RNase_Zc3h12a"/>
    <property type="match status" value="1"/>
</dbReference>
<evidence type="ECO:0000313" key="4">
    <source>
        <dbReference type="EMBL" id="GFN89957.1"/>
    </source>
</evidence>
<dbReference type="GO" id="GO:0003729">
    <property type="term" value="F:mRNA binding"/>
    <property type="evidence" value="ECO:0007669"/>
    <property type="project" value="TreeGrafter"/>
</dbReference>
<feature type="compositionally biased region" description="Basic and acidic residues" evidence="2">
    <location>
        <begin position="574"/>
        <end position="586"/>
    </location>
</feature>
<organism evidence="4 5">
    <name type="scientific">Plakobranchus ocellatus</name>
    <dbReference type="NCBI Taxonomy" id="259542"/>
    <lineage>
        <taxon>Eukaryota</taxon>
        <taxon>Metazoa</taxon>
        <taxon>Spiralia</taxon>
        <taxon>Lophotrochozoa</taxon>
        <taxon>Mollusca</taxon>
        <taxon>Gastropoda</taxon>
        <taxon>Heterobranchia</taxon>
        <taxon>Euthyneura</taxon>
        <taxon>Panpulmonata</taxon>
        <taxon>Sacoglossa</taxon>
        <taxon>Placobranchoidea</taxon>
        <taxon>Plakobranchidae</taxon>
        <taxon>Plakobranchus</taxon>
    </lineage>
</organism>
<comment type="caution">
    <text evidence="4">The sequence shown here is derived from an EMBL/GenBank/DDBJ whole genome shotgun (WGS) entry which is preliminary data.</text>
</comment>
<reference evidence="4 5" key="1">
    <citation type="journal article" date="2021" name="Elife">
        <title>Chloroplast acquisition without the gene transfer in kleptoplastic sea slugs, Plakobranchus ocellatus.</title>
        <authorList>
            <person name="Maeda T."/>
            <person name="Takahashi S."/>
            <person name="Yoshida T."/>
            <person name="Shimamura S."/>
            <person name="Takaki Y."/>
            <person name="Nagai Y."/>
            <person name="Toyoda A."/>
            <person name="Suzuki Y."/>
            <person name="Arimoto A."/>
            <person name="Ishii H."/>
            <person name="Satoh N."/>
            <person name="Nishiyama T."/>
            <person name="Hasebe M."/>
            <person name="Maruyama T."/>
            <person name="Minagawa J."/>
            <person name="Obokata J."/>
            <person name="Shigenobu S."/>
        </authorList>
    </citation>
    <scope>NUCLEOTIDE SEQUENCE [LARGE SCALE GENOMIC DNA]</scope>
</reference>
<keyword evidence="1" id="KW-0863">Zinc-finger</keyword>
<feature type="compositionally biased region" description="Low complexity" evidence="2">
    <location>
        <begin position="832"/>
        <end position="843"/>
    </location>
</feature>
<accession>A0AAV3Z5H9</accession>
<feature type="region of interest" description="Disordered" evidence="2">
    <location>
        <begin position="63"/>
        <end position="83"/>
    </location>
</feature>
<feature type="compositionally biased region" description="Low complexity" evidence="2">
    <location>
        <begin position="732"/>
        <end position="749"/>
    </location>
</feature>
<dbReference type="EMBL" id="BLXT01001969">
    <property type="protein sequence ID" value="GFN89957.1"/>
    <property type="molecule type" value="Genomic_DNA"/>
</dbReference>
<feature type="compositionally biased region" description="Low complexity" evidence="2">
    <location>
        <begin position="905"/>
        <end position="916"/>
    </location>
</feature>
<feature type="compositionally biased region" description="Acidic residues" evidence="2">
    <location>
        <begin position="287"/>
        <end position="298"/>
    </location>
</feature>
<dbReference type="PROSITE" id="PS50103">
    <property type="entry name" value="ZF_C3H1"/>
    <property type="match status" value="1"/>
</dbReference>
<evidence type="ECO:0000256" key="2">
    <source>
        <dbReference type="SAM" id="MobiDB-lite"/>
    </source>
</evidence>
<feature type="region of interest" description="Disordered" evidence="2">
    <location>
        <begin position="279"/>
        <end position="298"/>
    </location>
</feature>
<feature type="region of interest" description="Disordered" evidence="2">
    <location>
        <begin position="767"/>
        <end position="794"/>
    </location>
</feature>
<feature type="compositionally biased region" description="Polar residues" evidence="2">
    <location>
        <begin position="709"/>
        <end position="721"/>
    </location>
</feature>
<dbReference type="InterPro" id="IPR021869">
    <property type="entry name" value="RNase_Zc3h12_NYN"/>
</dbReference>
<feature type="domain" description="C3H1-type" evidence="3">
    <location>
        <begin position="583"/>
        <end position="608"/>
    </location>
</feature>
<evidence type="ECO:0000259" key="3">
    <source>
        <dbReference type="PROSITE" id="PS50103"/>
    </source>
</evidence>
<dbReference type="InterPro" id="IPR000571">
    <property type="entry name" value="Znf_CCCH"/>
</dbReference>
<gene>
    <name evidence="4" type="ORF">PoB_001646300</name>
</gene>
<evidence type="ECO:0000313" key="5">
    <source>
        <dbReference type="Proteomes" id="UP000735302"/>
    </source>
</evidence>
<protein>
    <submittedName>
        <fullName evidence="4">Endoribonuclease zc3h12a</fullName>
    </submittedName>
</protein>
<dbReference type="GO" id="GO:0004521">
    <property type="term" value="F:RNA endonuclease activity"/>
    <property type="evidence" value="ECO:0007669"/>
    <property type="project" value="TreeGrafter"/>
</dbReference>
<feature type="compositionally biased region" description="Polar residues" evidence="2">
    <location>
        <begin position="353"/>
        <end position="381"/>
    </location>
</feature>
<dbReference type="GO" id="GO:0005634">
    <property type="term" value="C:nucleus"/>
    <property type="evidence" value="ECO:0007669"/>
    <property type="project" value="TreeGrafter"/>
</dbReference>
<feature type="region of interest" description="Disordered" evidence="2">
    <location>
        <begin position="634"/>
        <end position="661"/>
    </location>
</feature>
<keyword evidence="1" id="KW-0479">Metal-binding</keyword>
<dbReference type="Proteomes" id="UP000735302">
    <property type="component" value="Unassembled WGS sequence"/>
</dbReference>
<name>A0AAV3Z5H9_9GAST</name>
<dbReference type="FunFam" id="3.40.50.11980:FF:000001">
    <property type="entry name" value="ZC3H12A isoform 1"/>
    <property type="match status" value="1"/>
</dbReference>
<feature type="region of interest" description="Disordered" evidence="2">
    <location>
        <begin position="905"/>
        <end position="929"/>
    </location>
</feature>
<feature type="compositionally biased region" description="Basic and acidic residues" evidence="2">
    <location>
        <begin position="402"/>
        <end position="414"/>
    </location>
</feature>
<dbReference type="GO" id="GO:0036464">
    <property type="term" value="C:cytoplasmic ribonucleoprotein granule"/>
    <property type="evidence" value="ECO:0007669"/>
    <property type="project" value="TreeGrafter"/>
</dbReference>
<dbReference type="InterPro" id="IPR051101">
    <property type="entry name" value="ZC3H12/N4BP1_RNase_Reg"/>
</dbReference>
<proteinExistence type="predicted"/>
<dbReference type="GO" id="GO:0008270">
    <property type="term" value="F:zinc ion binding"/>
    <property type="evidence" value="ECO:0007669"/>
    <property type="project" value="UniProtKB-KW"/>
</dbReference>
<feature type="compositionally biased region" description="Basic residues" evidence="2">
    <location>
        <begin position="646"/>
        <end position="655"/>
    </location>
</feature>
<keyword evidence="5" id="KW-1185">Reference proteome</keyword>
<keyword evidence="1" id="KW-0862">Zinc</keyword>
<feature type="region of interest" description="Disordered" evidence="2">
    <location>
        <begin position="821"/>
        <end position="857"/>
    </location>
</feature>
<sequence>MVSCVVKIRNSSHKLPGHDLSRIKAALEVLLGVKCFFSEGSVGFENERSCFANHDSAHSSVIETKTSGTGEEQSKIQQSQSQSETDNALTLFIDFERDLSSEDISRAENFVQNHLSWAPNYIISPHSLPNQRQFDMVFQSASSIQSETSALLTFDPDSKKISIQGLDSNVKKARSKVIMILDSLGEDRGGSYAVDSDVSIEDKPSLVNLTPPRTTLQDARQQSNSVFIQQVTEDISSKPSSTELQSDFISEDIASNRFKVHERNVASLSKDITEITVSNPDNAINTSDEESFSSSSDEEAMYKDEKYIRYMKMALKRGFLESHVKKAIHKLGLDCAFNDFLSELISISNLETGSRQGLPSEQDSTSKYDSNGFSRSSTNDIPSLEVSAHDVPTPQSTQLKSTKSEASHASRDANHSSNLRHIIIDGSNVAMSHGKDHFSCQGIKITVDWFRARGHKYITVFVPKWRKELSRPDAPIKDQELLVELEMEKVLSFTPARRVKGRRVVCYDDRYILKLAVETDGIVVSNDIYRDLVSEREDFRHVVDQRLLMYTFVGDRFMPPEDPLGRSGPSLDNFLRKVPEDPRPRPPDCPYGKKCTYGNKCRFYHPERGFAYQKSVIETLKERADANLQEQVSKLEQASTAEKEKGRRPKQKLTRTKSLVPGALIPSRRGCSSLEFSAAEKPKLAHSTSLNLSCPKTPDYLDNARKTMEQQSVEQSVFTSEDSLESRLNKLSPSAPSESSSNASFSPESTKQTIPLLEEFMLNSSVVQGSPHVSERSSPVPTKALSQQLSPSHLPLPLPEQPEPYVSGHLAVVKKLSDEGSDTSFFSEHTSNKSTSSTPRTTSPVMAAQKRSTPHSSVINPVGEQVINHMPQSNPQLVLKAIESSNASDDMTGIPNLSIFLGQASQSSSLQSGPEQSQEDCLASRSNSRNWSAESPVQSHFVCKTDVAQTPAPNLSVHPEFSGTFHGFNASANLNHSGPSNKMPGGRRASELDIKHMTLTPQSSLPGMARQQVFMDPKASNIPSGLSRQNSSSDPQIHISALHPMNLANGNVSNISSGGAPVALNIPPPTNVQQWQAHNFLLGENQPRHQRFNQGNVSQQTYENIPYQSSQYVHQENMLSPDNHLYFQRMQQLQQQQNIALEQRGTALNNFSPSTSSFNNKGVSTHYQPSMPFSLGSSPNHHHEQHQFYQQYPPMPHFYTNNTSGDRMSGIQQMVTPAPNRGYAGPEFQQYFSQPPPTFPSGPTMQPLPTHASPPMFTPGLPHAPQLTSGYQPLSYHHTLPPQLKPEDAPILSGDPRNELYAHLSTVFKEEVVRKVLNKNPHLHKADDIINKIMESVNHPQP</sequence>
<feature type="region of interest" description="Disordered" evidence="2">
    <location>
        <begin position="353"/>
        <end position="414"/>
    </location>
</feature>
<evidence type="ECO:0000256" key="1">
    <source>
        <dbReference type="PROSITE-ProRule" id="PRU00723"/>
    </source>
</evidence>
<feature type="region of interest" description="Disordered" evidence="2">
    <location>
        <begin position="561"/>
        <end position="591"/>
    </location>
</feature>
<feature type="zinc finger region" description="C3H1-type" evidence="1">
    <location>
        <begin position="583"/>
        <end position="608"/>
    </location>
</feature>
<dbReference type="PANTHER" id="PTHR12876">
    <property type="entry name" value="N4BP1-RELATED"/>
    <property type="match status" value="1"/>
</dbReference>